<evidence type="ECO:0000256" key="1">
    <source>
        <dbReference type="SAM" id="MobiDB-lite"/>
    </source>
</evidence>
<feature type="compositionally biased region" description="Low complexity" evidence="1">
    <location>
        <begin position="133"/>
        <end position="144"/>
    </location>
</feature>
<dbReference type="AlphaFoldDB" id="A0A8S9JJH1"/>
<feature type="compositionally biased region" description="Basic and acidic residues" evidence="1">
    <location>
        <begin position="310"/>
        <end position="330"/>
    </location>
</feature>
<feature type="compositionally biased region" description="Basic and acidic residues" evidence="1">
    <location>
        <begin position="103"/>
        <end position="129"/>
    </location>
</feature>
<protein>
    <submittedName>
        <fullName evidence="2">Uncharacterized protein</fullName>
    </submittedName>
</protein>
<accession>A0A8S9JJH1</accession>
<proteinExistence type="predicted"/>
<evidence type="ECO:0000313" key="2">
    <source>
        <dbReference type="EMBL" id="KAF2581799.1"/>
    </source>
</evidence>
<evidence type="ECO:0000313" key="3">
    <source>
        <dbReference type="Proteomes" id="UP000712281"/>
    </source>
</evidence>
<dbReference type="EMBL" id="QGKW02001660">
    <property type="protein sequence ID" value="KAF2581799.1"/>
    <property type="molecule type" value="Genomic_DNA"/>
</dbReference>
<reference evidence="2" key="1">
    <citation type="submission" date="2019-12" db="EMBL/GenBank/DDBJ databases">
        <title>Genome sequencing and annotation of Brassica cretica.</title>
        <authorList>
            <person name="Studholme D.J."/>
            <person name="Sarris P.F."/>
        </authorList>
    </citation>
    <scope>NUCLEOTIDE SEQUENCE</scope>
    <source>
        <strain evidence="2">PFS-001/15</strain>
        <tissue evidence="2">Leaf</tissue>
    </source>
</reference>
<gene>
    <name evidence="2" type="ORF">F2Q68_00002818</name>
</gene>
<name>A0A8S9JJH1_BRACR</name>
<feature type="region of interest" description="Disordered" evidence="1">
    <location>
        <begin position="93"/>
        <end position="233"/>
    </location>
</feature>
<sequence length="344" mass="38933">MNQSCKLSPRSLRHKVEYFLSNEKWEIRVGTRNFRGKQEKDEQISQEERVVSYGKIARFKSGATYPTELEYEKLLKVGYGCKRLTHDQTKCPHQIPEVEEGELESRDRSKESNLRKKLKEKEIKAKEILQRPTTKGATKGATKGVVIRNPQPSTNQARGECKARETLKEDKRKGKRVASKPQLEWKQKGGKEDPEKTRSTEESTANPRSSGEYRGAKSVSVEIGGPGQTLETNVSGSVFNRLGCLEEVWGSKRNRGRRDEPISPADLRMKLSGASSGEKGDCKSSKGSRSPPSVFEHLGSQGTTIPWFNRRVEDSETTKRRRQGSSDERHPKKARRSSSEKEKQ</sequence>
<feature type="compositionally biased region" description="Basic and acidic residues" evidence="1">
    <location>
        <begin position="183"/>
        <end position="201"/>
    </location>
</feature>
<feature type="region of interest" description="Disordered" evidence="1">
    <location>
        <begin position="249"/>
        <end position="344"/>
    </location>
</feature>
<dbReference type="Proteomes" id="UP000712281">
    <property type="component" value="Unassembled WGS sequence"/>
</dbReference>
<feature type="compositionally biased region" description="Basic and acidic residues" evidence="1">
    <location>
        <begin position="159"/>
        <end position="172"/>
    </location>
</feature>
<comment type="caution">
    <text evidence="2">The sequence shown here is derived from an EMBL/GenBank/DDBJ whole genome shotgun (WGS) entry which is preliminary data.</text>
</comment>
<organism evidence="2 3">
    <name type="scientific">Brassica cretica</name>
    <name type="common">Mustard</name>
    <dbReference type="NCBI Taxonomy" id="69181"/>
    <lineage>
        <taxon>Eukaryota</taxon>
        <taxon>Viridiplantae</taxon>
        <taxon>Streptophyta</taxon>
        <taxon>Embryophyta</taxon>
        <taxon>Tracheophyta</taxon>
        <taxon>Spermatophyta</taxon>
        <taxon>Magnoliopsida</taxon>
        <taxon>eudicotyledons</taxon>
        <taxon>Gunneridae</taxon>
        <taxon>Pentapetalae</taxon>
        <taxon>rosids</taxon>
        <taxon>malvids</taxon>
        <taxon>Brassicales</taxon>
        <taxon>Brassicaceae</taxon>
        <taxon>Brassiceae</taxon>
        <taxon>Brassica</taxon>
    </lineage>
</organism>